<evidence type="ECO:0000313" key="3">
    <source>
        <dbReference type="Proteomes" id="UP000190814"/>
    </source>
</evidence>
<protein>
    <recommendedName>
        <fullName evidence="4">Peptidase C39-like domain-containing protein</fullName>
    </recommendedName>
</protein>
<keyword evidence="1" id="KW-0732">Signal</keyword>
<organism evidence="2 3">
    <name type="scientific">Eubacterium uniforme</name>
    <dbReference type="NCBI Taxonomy" id="39495"/>
    <lineage>
        <taxon>Bacteria</taxon>
        <taxon>Bacillati</taxon>
        <taxon>Bacillota</taxon>
        <taxon>Clostridia</taxon>
        <taxon>Eubacteriales</taxon>
        <taxon>Eubacteriaceae</taxon>
        <taxon>Eubacterium</taxon>
    </lineage>
</organism>
<keyword evidence="3" id="KW-1185">Reference proteome</keyword>
<feature type="signal peptide" evidence="1">
    <location>
        <begin position="1"/>
        <end position="26"/>
    </location>
</feature>
<evidence type="ECO:0000256" key="1">
    <source>
        <dbReference type="SAM" id="SignalP"/>
    </source>
</evidence>
<dbReference type="Proteomes" id="UP000190814">
    <property type="component" value="Unassembled WGS sequence"/>
</dbReference>
<proteinExistence type="predicted"/>
<evidence type="ECO:0000313" key="2">
    <source>
        <dbReference type="EMBL" id="SKA59471.1"/>
    </source>
</evidence>
<dbReference type="EMBL" id="FUXZ01000002">
    <property type="protein sequence ID" value="SKA59471.1"/>
    <property type="molecule type" value="Genomic_DNA"/>
</dbReference>
<gene>
    <name evidence="2" type="ORF">SAMN02745111_00001</name>
</gene>
<accession>A0A1T4V4G1</accession>
<feature type="chain" id="PRO_5012368819" description="Peptidase C39-like domain-containing protein" evidence="1">
    <location>
        <begin position="27"/>
        <end position="377"/>
    </location>
</feature>
<sequence length="377" mass="43391">MKLFKRKVLVTTLSIAIVFTTHISVATEQKNELYITDSLVVDCNTTEPLYNVEDSIVAYYMQGEKGYAIIGVDGELIEFSENFKIDEFNACDDEKSYYAGVGSYYSETNHDNEIENIATGEKVKKKDVNNIEIETDEVYKNIDNYKGINISNKKKSVTITYPKGIKDPKGKSTYTNTTYNNMTLQKYGSIPHRTRYINYNNDNTCGSSASAIFFYYYYDHISSSYINNKYYDAKTDIEQMAFVNHFKKLLGDSGKGTDYKEVKKGINKYLSEIGKNQNCVYKEKNAVEELLNKNYIQEKIEDIIDNKRPCIVGLKNEPTYHDHWVVGGGYARYFSIIDAHNNEMKYFIKVNNGQSFSRENAIVYVNDKYVDGVIYLK</sequence>
<dbReference type="AlphaFoldDB" id="A0A1T4V4G1"/>
<name>A0A1T4V4G1_9FIRM</name>
<reference evidence="2 3" key="1">
    <citation type="submission" date="2017-02" db="EMBL/GenBank/DDBJ databases">
        <authorList>
            <person name="Peterson S.W."/>
        </authorList>
    </citation>
    <scope>NUCLEOTIDE SEQUENCE [LARGE SCALE GENOMIC DNA]</scope>
    <source>
        <strain evidence="2 3">ATCC 35992</strain>
    </source>
</reference>
<dbReference type="OrthoDB" id="1966951at2"/>
<evidence type="ECO:0008006" key="4">
    <source>
        <dbReference type="Google" id="ProtNLM"/>
    </source>
</evidence>
<dbReference type="RefSeq" id="WP_078764905.1">
    <property type="nucleotide sequence ID" value="NZ_FUXZ01000002.1"/>
</dbReference>